<gene>
    <name evidence="2" type="ORF">KV110_27425</name>
</gene>
<organism evidence="2 3">
    <name type="scientific">Nocardia iowensis</name>
    <dbReference type="NCBI Taxonomy" id="204891"/>
    <lineage>
        <taxon>Bacteria</taxon>
        <taxon>Bacillati</taxon>
        <taxon>Actinomycetota</taxon>
        <taxon>Actinomycetes</taxon>
        <taxon>Mycobacteriales</taxon>
        <taxon>Nocardiaceae</taxon>
        <taxon>Nocardia</taxon>
    </lineage>
</organism>
<evidence type="ECO:0000313" key="2">
    <source>
        <dbReference type="EMBL" id="QXN89255.1"/>
    </source>
</evidence>
<dbReference type="PANTHER" id="PTHR35569:SF1">
    <property type="entry name" value="CYANAMIDE HYDRATASE DDI2-RELATED"/>
    <property type="match status" value="1"/>
</dbReference>
<evidence type="ECO:0000313" key="3">
    <source>
        <dbReference type="Proteomes" id="UP000694257"/>
    </source>
</evidence>
<evidence type="ECO:0000259" key="1">
    <source>
        <dbReference type="SMART" id="SM00471"/>
    </source>
</evidence>
<dbReference type="InterPro" id="IPR006674">
    <property type="entry name" value="HD_domain"/>
</dbReference>
<dbReference type="CDD" id="cd00077">
    <property type="entry name" value="HDc"/>
    <property type="match status" value="1"/>
</dbReference>
<dbReference type="Proteomes" id="UP000694257">
    <property type="component" value="Chromosome"/>
</dbReference>
<feature type="domain" description="HD/PDEase" evidence="1">
    <location>
        <begin position="24"/>
        <end position="104"/>
    </location>
</feature>
<dbReference type="Pfam" id="PF01966">
    <property type="entry name" value="HD"/>
    <property type="match status" value="1"/>
</dbReference>
<dbReference type="PANTHER" id="PTHR35569">
    <property type="entry name" value="CYANAMIDE HYDRATASE DDI2-RELATED"/>
    <property type="match status" value="1"/>
</dbReference>
<protein>
    <submittedName>
        <fullName evidence="2">HD domain-containing protein</fullName>
    </submittedName>
</protein>
<accession>A0ABX8RLU3</accession>
<dbReference type="EMBL" id="CP078145">
    <property type="protein sequence ID" value="QXN89255.1"/>
    <property type="molecule type" value="Genomic_DNA"/>
</dbReference>
<dbReference type="SMART" id="SM00471">
    <property type="entry name" value="HDc"/>
    <property type="match status" value="1"/>
</dbReference>
<keyword evidence="3" id="KW-1185">Reference proteome</keyword>
<dbReference type="RefSeq" id="WP_218470132.1">
    <property type="nucleotide sequence ID" value="NZ_BAABJN010000003.1"/>
</dbReference>
<reference evidence="2 3" key="1">
    <citation type="submission" date="2021-07" db="EMBL/GenBank/DDBJ databases">
        <title>Whole Genome Sequence of Nocardia Iowensis.</title>
        <authorList>
            <person name="Lamm A."/>
            <person name="Collins-Fairclough A.M."/>
            <person name="Bunk B."/>
            <person name="Sproer C."/>
        </authorList>
    </citation>
    <scope>NUCLEOTIDE SEQUENCE [LARGE SCALE GENOMIC DNA]</scope>
    <source>
        <strain evidence="2 3">NRRL 5646</strain>
    </source>
</reference>
<proteinExistence type="predicted"/>
<sequence length="211" mass="22779">MEFSLDLPCSSLADAVMAVVWSSLPEPIANHSVRSFLFAELLAEHQGLINDPEYDRELVFAAAVMHDLGTGNRAPGKARFEVEGADIAADVLTRHGASAAAVDRVWEAIAFHTSEGIAERRGLLPYLTAEGSKMDIGYNADLTDKYQEAIHAAYPRLNMVKVLTDAIVDHASRSDDSAPIFSLGNLLTKERQATGVTELELLTAGVSPWGD</sequence>
<dbReference type="InterPro" id="IPR003607">
    <property type="entry name" value="HD/PDEase_dom"/>
</dbReference>
<name>A0ABX8RLU3_NOCIO</name>